<dbReference type="EMBL" id="CP097289">
    <property type="protein sequence ID" value="UQT60774.1"/>
    <property type="molecule type" value="Genomic_DNA"/>
</dbReference>
<dbReference type="InterPro" id="IPR002925">
    <property type="entry name" value="Dienelactn_hydro"/>
</dbReference>
<dbReference type="Gene3D" id="1.10.10.800">
    <property type="match status" value="1"/>
</dbReference>
<dbReference type="Proteomes" id="UP000829992">
    <property type="component" value="Chromosome"/>
</dbReference>
<dbReference type="Pfam" id="PF01738">
    <property type="entry name" value="DLH"/>
    <property type="match status" value="1"/>
</dbReference>
<dbReference type="Gene3D" id="3.40.50.1820">
    <property type="entry name" value="alpha/beta hydrolase"/>
    <property type="match status" value="1"/>
</dbReference>
<reference evidence="2 3" key="1">
    <citation type="submission" date="2022-05" db="EMBL/GenBank/DDBJ databases">
        <authorList>
            <person name="Zhou X."/>
            <person name="Li K."/>
            <person name="Man Y."/>
        </authorList>
    </citation>
    <scope>NUCLEOTIDE SEQUENCE [LARGE SCALE GENOMIC DNA]</scope>
    <source>
        <strain evidence="2 3">MS405</strain>
    </source>
</reference>
<dbReference type="InterPro" id="IPR029058">
    <property type="entry name" value="AB_hydrolase_fold"/>
</dbReference>
<dbReference type="SUPFAM" id="SSF53474">
    <property type="entry name" value="alpha/beta-Hydrolases"/>
    <property type="match status" value="1"/>
</dbReference>
<accession>A0ABY4Q6L2</accession>
<dbReference type="RefSeq" id="WP_249592107.1">
    <property type="nucleotide sequence ID" value="NZ_BAAAQL010000018.1"/>
</dbReference>
<keyword evidence="2" id="KW-0378">Hydrolase</keyword>
<evidence type="ECO:0000259" key="1">
    <source>
        <dbReference type="Pfam" id="PF01738"/>
    </source>
</evidence>
<dbReference type="PANTHER" id="PTHR47751">
    <property type="entry name" value="SUPERFAMILY HYDROLASE, PUTATIVE (AFU_ORTHOLOGUE AFUA_2G16580)-RELATED"/>
    <property type="match status" value="1"/>
</dbReference>
<keyword evidence="3" id="KW-1185">Reference proteome</keyword>
<gene>
    <name evidence="2" type="ORF">M4V62_40080</name>
</gene>
<name>A0ABY4Q6L2_9ACTN</name>
<dbReference type="GO" id="GO:0016787">
    <property type="term" value="F:hydrolase activity"/>
    <property type="evidence" value="ECO:0007669"/>
    <property type="project" value="UniProtKB-KW"/>
</dbReference>
<evidence type="ECO:0000313" key="3">
    <source>
        <dbReference type="Proteomes" id="UP000829992"/>
    </source>
</evidence>
<feature type="domain" description="Dienelactone hydrolase" evidence="1">
    <location>
        <begin position="67"/>
        <end position="182"/>
    </location>
</feature>
<proteinExistence type="predicted"/>
<dbReference type="PANTHER" id="PTHR47751:SF1">
    <property type="entry name" value="SUPERFAMILY HYDROLASE, PUTATIVE (AFU_ORTHOLOGUE AFUA_2G16580)-RELATED"/>
    <property type="match status" value="1"/>
</dbReference>
<evidence type="ECO:0000313" key="2">
    <source>
        <dbReference type="EMBL" id="UQT60774.1"/>
    </source>
</evidence>
<sequence length="358" mass="38165">MPGTDLHRQVPPWNLGQGGAMVVKVAGALDAVTGNPPPEGEPALCVTGEQHHEDGRHFTSADLNLVGHLYTPDGEADGPRPAIVVGHPGSGVKEQAAGLYARRLAGHGFVTLAFDAAYQGESEGTPRGLEDPAQRVEDVKSAVSFLTTRDDVDPDRIGVLGICASGGYVLPAAATDHRIQAVGTVSAVDIARQFRLGADGAQDPAVIQGMLDAAAAARTAEARGEGMQSFPLFPDTAEQARALGGRHGFEGFEYYRTERAQYPRSAKFLTWSSVDRLAFFDAFGFVDLIAPRPLLMIVGSEAVTSWMAVEAFQHARGPKELHWIDGASHVDLYDKERYVGPAVAKLADFFKAHLAEAE</sequence>
<dbReference type="InterPro" id="IPR051411">
    <property type="entry name" value="Polyketide_trans_af380"/>
</dbReference>
<organism evidence="2 3">
    <name type="scientific">Streptomyces durmitorensis</name>
    <dbReference type="NCBI Taxonomy" id="319947"/>
    <lineage>
        <taxon>Bacteria</taxon>
        <taxon>Bacillati</taxon>
        <taxon>Actinomycetota</taxon>
        <taxon>Actinomycetes</taxon>
        <taxon>Kitasatosporales</taxon>
        <taxon>Streptomycetaceae</taxon>
        <taxon>Streptomyces</taxon>
    </lineage>
</organism>
<protein>
    <submittedName>
        <fullName evidence="2">Alpha/beta hydrolase</fullName>
    </submittedName>
</protein>